<dbReference type="Proteomes" id="UP001209803">
    <property type="component" value="Chromosome"/>
</dbReference>
<dbReference type="Gene3D" id="3.10.450.50">
    <property type="match status" value="1"/>
</dbReference>
<reference evidence="1 2" key="1">
    <citation type="submission" date="2023-03" db="EMBL/GenBank/DDBJ databases">
        <title>Roseibium porphyridii sp. nov. and Roseibium rhodosorbium sp. nov. isolated from marine algae, Porphyridium cruentum and Rhodosorus marinus, respectively.</title>
        <authorList>
            <person name="Lee M.W."/>
            <person name="Choi B.J."/>
            <person name="Lee J.K."/>
            <person name="Choi D.G."/>
            <person name="Baek J.H."/>
            <person name="Bayburt H."/>
            <person name="Kim J.M."/>
            <person name="Han D.M."/>
            <person name="Kim K.H."/>
            <person name="Jeon C.O."/>
        </authorList>
    </citation>
    <scope>NUCLEOTIDE SEQUENCE [LARGE SCALE GENOMIC DNA]</scope>
    <source>
        <strain evidence="1 2">KMA01</strain>
    </source>
</reference>
<evidence type="ECO:0008006" key="3">
    <source>
        <dbReference type="Google" id="ProtNLM"/>
    </source>
</evidence>
<sequence>MSRTDDQATAAKAVIERLIENVSSNTASILDDTYHDDMTVIMLSPEDEAIVLDKKQMTETVTKTLEQNNGAIGTWARFHHVSVNGDTAHVLLSRRNELTGPNQQITLGIDLVNQDNRWQITREVIVTRPVS</sequence>
<proteinExistence type="predicted"/>
<dbReference type="InterPro" id="IPR032710">
    <property type="entry name" value="NTF2-like_dom_sf"/>
</dbReference>
<dbReference type="EMBL" id="CP120863">
    <property type="protein sequence ID" value="WFE90339.1"/>
    <property type="molecule type" value="Genomic_DNA"/>
</dbReference>
<evidence type="ECO:0000313" key="2">
    <source>
        <dbReference type="Proteomes" id="UP001209803"/>
    </source>
</evidence>
<name>A0ABY8F766_9HYPH</name>
<organism evidence="1 2">
    <name type="scientific">Roseibium porphyridii</name>
    <dbReference type="NCBI Taxonomy" id="2866279"/>
    <lineage>
        <taxon>Bacteria</taxon>
        <taxon>Pseudomonadati</taxon>
        <taxon>Pseudomonadota</taxon>
        <taxon>Alphaproteobacteria</taxon>
        <taxon>Hyphomicrobiales</taxon>
        <taxon>Stappiaceae</taxon>
        <taxon>Roseibium</taxon>
    </lineage>
</organism>
<gene>
    <name evidence="1" type="ORF">K1718_03025</name>
</gene>
<dbReference type="SUPFAM" id="SSF54427">
    <property type="entry name" value="NTF2-like"/>
    <property type="match status" value="1"/>
</dbReference>
<evidence type="ECO:0000313" key="1">
    <source>
        <dbReference type="EMBL" id="WFE90339.1"/>
    </source>
</evidence>
<accession>A0ABY8F766</accession>
<keyword evidence="2" id="KW-1185">Reference proteome</keyword>
<protein>
    <recommendedName>
        <fullName evidence="3">Nuclear transport factor 2 family protein</fullName>
    </recommendedName>
</protein>
<dbReference type="RefSeq" id="WP_265679793.1">
    <property type="nucleotide sequence ID" value="NZ_CP120863.1"/>
</dbReference>